<evidence type="ECO:0000313" key="5">
    <source>
        <dbReference type="Proteomes" id="UP000438182"/>
    </source>
</evidence>
<dbReference type="InterPro" id="IPR045057">
    <property type="entry name" value="Gcn5-rel_NAT"/>
</dbReference>
<keyword evidence="5" id="KW-1185">Reference proteome</keyword>
<comment type="caution">
    <text evidence="4">The sequence shown here is derived from an EMBL/GenBank/DDBJ whole genome shotgun (WGS) entry which is preliminary data.</text>
</comment>
<dbReference type="SUPFAM" id="SSF55729">
    <property type="entry name" value="Acyl-CoA N-acyltransferases (Nat)"/>
    <property type="match status" value="1"/>
</dbReference>
<dbReference type="PROSITE" id="PS51186">
    <property type="entry name" value="GNAT"/>
    <property type="match status" value="1"/>
</dbReference>
<dbReference type="Pfam" id="PF14542">
    <property type="entry name" value="Acetyltransf_CG"/>
    <property type="match status" value="1"/>
</dbReference>
<feature type="domain" description="N-acetyltransferase" evidence="2">
    <location>
        <begin position="34"/>
        <end position="163"/>
    </location>
</feature>
<dbReference type="InterPro" id="IPR016181">
    <property type="entry name" value="Acyl_CoA_acyltransferase"/>
</dbReference>
<dbReference type="GO" id="GO:0016747">
    <property type="term" value="F:acyltransferase activity, transferring groups other than amino-acyl groups"/>
    <property type="evidence" value="ECO:0007669"/>
    <property type="project" value="InterPro"/>
</dbReference>
<proteinExistence type="predicted"/>
<dbReference type="Proteomes" id="UP000438182">
    <property type="component" value="Unassembled WGS sequence"/>
</dbReference>
<evidence type="ECO:0000256" key="1">
    <source>
        <dbReference type="SAM" id="MobiDB-lite"/>
    </source>
</evidence>
<dbReference type="InterPro" id="IPR031165">
    <property type="entry name" value="GNAT_YJDJ"/>
</dbReference>
<organism evidence="4 5">
    <name type="scientific">Agromyces seonyuensis</name>
    <dbReference type="NCBI Taxonomy" id="2662446"/>
    <lineage>
        <taxon>Bacteria</taxon>
        <taxon>Bacillati</taxon>
        <taxon>Actinomycetota</taxon>
        <taxon>Actinomycetes</taxon>
        <taxon>Micrococcales</taxon>
        <taxon>Microbacteriaceae</taxon>
        <taxon>Agromyces</taxon>
    </lineage>
</organism>
<evidence type="ECO:0000313" key="4">
    <source>
        <dbReference type="EMBL" id="MWB98124.1"/>
    </source>
</evidence>
<keyword evidence="4" id="KW-0808">Transferase</keyword>
<feature type="region of interest" description="Disordered" evidence="1">
    <location>
        <begin position="1"/>
        <end position="35"/>
    </location>
</feature>
<accession>A0A6I4P4C5</accession>
<dbReference type="EMBL" id="WSTA01000019">
    <property type="protein sequence ID" value="MWB98124.1"/>
    <property type="molecule type" value="Genomic_DNA"/>
</dbReference>
<dbReference type="PANTHER" id="PTHR31435">
    <property type="entry name" value="PROTEIN NATD1"/>
    <property type="match status" value="1"/>
</dbReference>
<protein>
    <submittedName>
        <fullName evidence="4">GNAT family N-acetyltransferase</fullName>
    </submittedName>
</protein>
<name>A0A6I4P4C5_9MICO</name>
<gene>
    <name evidence="4" type="ORF">GB864_06130</name>
</gene>
<dbReference type="Gene3D" id="3.40.630.30">
    <property type="match status" value="1"/>
</dbReference>
<dbReference type="AlphaFoldDB" id="A0A6I4P4C5"/>
<evidence type="ECO:0000259" key="3">
    <source>
        <dbReference type="PROSITE" id="PS51729"/>
    </source>
</evidence>
<feature type="domain" description="N-acetyltransferase" evidence="3">
    <location>
        <begin position="70"/>
        <end position="156"/>
    </location>
</feature>
<dbReference type="PROSITE" id="PS51729">
    <property type="entry name" value="GNAT_YJDJ"/>
    <property type="match status" value="1"/>
</dbReference>
<reference evidence="4 5" key="1">
    <citation type="submission" date="2019-12" db="EMBL/GenBank/DDBJ databases">
        <authorList>
            <person name="Kim Y.S."/>
        </authorList>
    </citation>
    <scope>NUCLEOTIDE SEQUENCE [LARGE SCALE GENOMIC DNA]</scope>
    <source>
        <strain evidence="4 5">MMS17-SY077</strain>
    </source>
</reference>
<dbReference type="CDD" id="cd04301">
    <property type="entry name" value="NAT_SF"/>
    <property type="match status" value="1"/>
</dbReference>
<feature type="compositionally biased region" description="Basic and acidic residues" evidence="1">
    <location>
        <begin position="9"/>
        <end position="22"/>
    </location>
</feature>
<sequence length="163" mass="17957">MPWRPPVRRSPDPRRRPPRTRDAATTVASVGVPAERRAASPARVYAELQPCPRRRVDRGGTVTEDRIVVRRNAEEHRFEIREGGELAGYAVYREEEGRTVFTHTIVLPAFGGRGLGTRLAKAALDAVVEDGGPIVPRCPFIASYLVEHPEYAAHVEQPGATAS</sequence>
<evidence type="ECO:0000259" key="2">
    <source>
        <dbReference type="PROSITE" id="PS51186"/>
    </source>
</evidence>
<dbReference type="InterPro" id="IPR000182">
    <property type="entry name" value="GNAT_dom"/>
</dbReference>
<dbReference type="PANTHER" id="PTHR31435:SF10">
    <property type="entry name" value="BSR4717 PROTEIN"/>
    <property type="match status" value="1"/>
</dbReference>